<proteinExistence type="predicted"/>
<evidence type="ECO:0000313" key="4">
    <source>
        <dbReference type="Proteomes" id="UP000694257"/>
    </source>
</evidence>
<dbReference type="Pfam" id="PF10979">
    <property type="entry name" value="DUF2786"/>
    <property type="match status" value="1"/>
</dbReference>
<dbReference type="EMBL" id="CP078145">
    <property type="protein sequence ID" value="QXN90282.1"/>
    <property type="molecule type" value="Genomic_DNA"/>
</dbReference>
<evidence type="ECO:0000313" key="3">
    <source>
        <dbReference type="EMBL" id="QXN90282.1"/>
    </source>
</evidence>
<feature type="domain" description="DUF2786" evidence="1">
    <location>
        <begin position="12"/>
        <end position="51"/>
    </location>
</feature>
<feature type="domain" description="DUF7168" evidence="2">
    <location>
        <begin position="106"/>
        <end position="192"/>
    </location>
</feature>
<sequence>MESDQDSTSTEKVMRRVRGLFAKADGTDNQAEADTFRAKAYELLAKHNLDEMRVRASGQHNVASARDNQIIVVRFDIPLRYRNERIMLLASVAGALRNRGVDCGNGVQRIIGVRRNVERARFLYSLLTPQMLSATSKYVPDDPFDHAAVVRERQSFMNGFADMVYLRLSEAESNAVHEAGEAAAVAIQEDLDRTNTAFVKKWPKTTKTSLAHTHSGAGFKAGVRSGNAADVGHTRVGGGRKAIGS</sequence>
<dbReference type="RefSeq" id="WP_218471154.1">
    <property type="nucleotide sequence ID" value="NZ_BAABJN010000006.1"/>
</dbReference>
<dbReference type="InterPro" id="IPR055592">
    <property type="entry name" value="DUF7168"/>
</dbReference>
<accession>A0ABX8RMR4</accession>
<evidence type="ECO:0000259" key="2">
    <source>
        <dbReference type="Pfam" id="PF23771"/>
    </source>
</evidence>
<dbReference type="InterPro" id="IPR024498">
    <property type="entry name" value="DUF2786"/>
</dbReference>
<name>A0ABX8RMR4_NOCIO</name>
<organism evidence="3 4">
    <name type="scientific">Nocardia iowensis</name>
    <dbReference type="NCBI Taxonomy" id="204891"/>
    <lineage>
        <taxon>Bacteria</taxon>
        <taxon>Bacillati</taxon>
        <taxon>Actinomycetota</taxon>
        <taxon>Actinomycetes</taxon>
        <taxon>Mycobacteriales</taxon>
        <taxon>Nocardiaceae</taxon>
        <taxon>Nocardia</taxon>
    </lineage>
</organism>
<keyword evidence="4" id="KW-1185">Reference proteome</keyword>
<protein>
    <submittedName>
        <fullName evidence="3">DUF2786 domain-containing protein</fullName>
    </submittedName>
</protein>
<evidence type="ECO:0000259" key="1">
    <source>
        <dbReference type="Pfam" id="PF10979"/>
    </source>
</evidence>
<gene>
    <name evidence="3" type="ORF">KV110_33460</name>
</gene>
<reference evidence="3 4" key="1">
    <citation type="submission" date="2021-07" db="EMBL/GenBank/DDBJ databases">
        <title>Whole Genome Sequence of Nocardia Iowensis.</title>
        <authorList>
            <person name="Lamm A."/>
            <person name="Collins-Fairclough A.M."/>
            <person name="Bunk B."/>
            <person name="Sproer C."/>
        </authorList>
    </citation>
    <scope>NUCLEOTIDE SEQUENCE [LARGE SCALE GENOMIC DNA]</scope>
    <source>
        <strain evidence="3 4">NRRL 5646</strain>
    </source>
</reference>
<dbReference type="Proteomes" id="UP000694257">
    <property type="component" value="Chromosome"/>
</dbReference>
<dbReference type="Pfam" id="PF23771">
    <property type="entry name" value="DUF7168"/>
    <property type="match status" value="1"/>
</dbReference>